<proteinExistence type="predicted"/>
<name>B8CIJ3_SHEPW</name>
<evidence type="ECO:0000256" key="1">
    <source>
        <dbReference type="SAM" id="SignalP"/>
    </source>
</evidence>
<dbReference type="EMBL" id="CP000472">
    <property type="protein sequence ID" value="ACJ27469.1"/>
    <property type="molecule type" value="Genomic_DNA"/>
</dbReference>
<dbReference type="STRING" id="225849.swp_0651"/>
<keyword evidence="3" id="KW-1185">Reference proteome</keyword>
<feature type="signal peptide" evidence="1">
    <location>
        <begin position="1"/>
        <end position="36"/>
    </location>
</feature>
<reference evidence="2 3" key="1">
    <citation type="journal article" date="2008" name="PLoS ONE">
        <title>Environmental adaptation: genomic analysis of the piezotolerant and psychrotolerant deep-sea iron reducing bacterium Shewanella piezotolerans WP3.</title>
        <authorList>
            <person name="Wang F."/>
            <person name="Wang J."/>
            <person name="Jian H."/>
            <person name="Zhang B."/>
            <person name="Li S."/>
            <person name="Wang F."/>
            <person name="Zeng X."/>
            <person name="Gao L."/>
            <person name="Bartlett D.H."/>
            <person name="Yu J."/>
            <person name="Hu S."/>
            <person name="Xiao X."/>
        </authorList>
    </citation>
    <scope>NUCLEOTIDE SEQUENCE [LARGE SCALE GENOMIC DNA]</scope>
    <source>
        <strain evidence="3">WP3 / JCM 13877</strain>
    </source>
</reference>
<dbReference type="HOGENOM" id="CLU_2810046_0_0_6"/>
<dbReference type="Proteomes" id="UP000000753">
    <property type="component" value="Chromosome"/>
</dbReference>
<gene>
    <name evidence="2" type="ordered locus">swp_0651</name>
</gene>
<evidence type="ECO:0008006" key="4">
    <source>
        <dbReference type="Google" id="ProtNLM"/>
    </source>
</evidence>
<accession>B8CIJ3</accession>
<keyword evidence="1" id="KW-0732">Signal</keyword>
<dbReference type="AlphaFoldDB" id="B8CIJ3"/>
<dbReference type="KEGG" id="swp:swp_0651"/>
<protein>
    <recommendedName>
        <fullName evidence="4">TonB-dependent receptor</fullName>
    </recommendedName>
</protein>
<feature type="chain" id="PRO_5002869574" description="TonB-dependent receptor" evidence="1">
    <location>
        <begin position="37"/>
        <end position="67"/>
    </location>
</feature>
<organism evidence="2 3">
    <name type="scientific">Shewanella piezotolerans (strain WP3 / JCM 13877)</name>
    <dbReference type="NCBI Taxonomy" id="225849"/>
    <lineage>
        <taxon>Bacteria</taxon>
        <taxon>Pseudomonadati</taxon>
        <taxon>Pseudomonadota</taxon>
        <taxon>Gammaproteobacteria</taxon>
        <taxon>Alteromonadales</taxon>
        <taxon>Shewanellaceae</taxon>
        <taxon>Shewanella</taxon>
    </lineage>
</organism>
<evidence type="ECO:0000313" key="3">
    <source>
        <dbReference type="Proteomes" id="UP000000753"/>
    </source>
</evidence>
<sequence>MHIKQTQPQSSNSKRYLKKQLVLFISAATAMASAYAATAAEVSPVLSLTIAQIDIAVEQKIPRANTQ</sequence>
<dbReference type="RefSeq" id="WP_020910850.1">
    <property type="nucleotide sequence ID" value="NC_011566.1"/>
</dbReference>
<evidence type="ECO:0000313" key="2">
    <source>
        <dbReference type="EMBL" id="ACJ27469.1"/>
    </source>
</evidence>